<name>A0A813HTE2_POLGL</name>
<protein>
    <submittedName>
        <fullName evidence="1">Uncharacterized protein</fullName>
    </submittedName>
</protein>
<gene>
    <name evidence="1" type="ORF">PGLA1383_LOCUS55726</name>
</gene>
<evidence type="ECO:0000313" key="2">
    <source>
        <dbReference type="Proteomes" id="UP000654075"/>
    </source>
</evidence>
<dbReference type="AlphaFoldDB" id="A0A813HTE2"/>
<comment type="caution">
    <text evidence="1">The sequence shown here is derived from an EMBL/GenBank/DDBJ whole genome shotgun (WGS) entry which is preliminary data.</text>
</comment>
<dbReference type="Proteomes" id="UP000654075">
    <property type="component" value="Unassembled WGS sequence"/>
</dbReference>
<dbReference type="EMBL" id="CAJNNV010032771">
    <property type="protein sequence ID" value="CAE8640999.1"/>
    <property type="molecule type" value="Genomic_DNA"/>
</dbReference>
<accession>A0A813HTE2</accession>
<keyword evidence="2" id="KW-1185">Reference proteome</keyword>
<sequence length="100" mass="10778">MEPRFAILTTMPVTCALEGFIHGPFLRRHGHCFPQCPTWGLQRSSRKADTRPAPLVNIAVVVGGGGGGVVGRSMSVVCRLAEVSIIIFFDKPHGYTQLTG</sequence>
<organism evidence="1 2">
    <name type="scientific">Polarella glacialis</name>
    <name type="common">Dinoflagellate</name>
    <dbReference type="NCBI Taxonomy" id="89957"/>
    <lineage>
        <taxon>Eukaryota</taxon>
        <taxon>Sar</taxon>
        <taxon>Alveolata</taxon>
        <taxon>Dinophyceae</taxon>
        <taxon>Suessiales</taxon>
        <taxon>Suessiaceae</taxon>
        <taxon>Polarella</taxon>
    </lineage>
</organism>
<reference evidence="1" key="1">
    <citation type="submission" date="2021-02" db="EMBL/GenBank/DDBJ databases">
        <authorList>
            <person name="Dougan E. K."/>
            <person name="Rhodes N."/>
            <person name="Thang M."/>
            <person name="Chan C."/>
        </authorList>
    </citation>
    <scope>NUCLEOTIDE SEQUENCE</scope>
</reference>
<proteinExistence type="predicted"/>
<evidence type="ECO:0000313" key="1">
    <source>
        <dbReference type="EMBL" id="CAE8640999.1"/>
    </source>
</evidence>